<sequence>MSEEDFRPPSPIRASQLDPEEAERLMMQSDLFTESDQFDNESDLDMLREGRYDDYIRDKLGGQKESSTSQVHDYSEKQKEFEVYLQKQREIDQQIFDGIEDLKDIKIEAREIQPQFDPAKLAEEEKRLDVPEAKLGEEDEVSSHQNDDICEKQPLEITENGIQNQINEFTDQIENPKKEDKPEELFSKNQDQCESPLVEEIEKSEAEKVEEPIYQPPNPIHIFAETNLEIERISMEMEDRASLKYEEFMHRQKFAQKDAEIPLGNGVCPKSLCINEPTHPNPKMKEPVKESFTKYMANQRPIDLSRTTFRVLWSKEKVAREEEEKRQLKEKAKREKKKKIVKTLGAILSSDSSTKALFKPKQSLYNEFQSQPNKPIEYRLEESIPISQADNITGRIYPDKACMLACATISHAQKMREKLISFTKDLAHPRFDDYVTEAELVYKDKQKIEQIRKAKNMQKDKGYLGIIEEDMMHEISGDFDSKLDDLSDPLFSNLQMNYGNKDSKHIEVKNESDLKKLDFNALKDYKRLEHLDLSINALSELSSTENAKFCNLDSIKASHNHLRKFDSAIFESCPRLKVLQLDINELEYLPLPPNTNVLTKIDLSNNRISVIPKLTVCPYLSSLNLSKNLIREIPQFIVYNLFLTELILNGNQIEIMPKGFSMPMLKLLNLADNKLVDFRIAYCPMLEVANLRDNMIFNMGPLWGCPTLKSFDVSFNQIQALEAILTAFSMGMFAKLEKLKFNDNPFLKNRNNCVEGFIVKQFRSLQEINNIPTTDFGVPKMIKMLPSNVYILPDPADMLSKNLQLLQIMNLVILHQSQKNFLNVKINSIVFKEYLYTTKYTMYKYDCLPFESSQILSTKMPVKNIYLCRSSQNIGICSPIMVEGYKEIALKEKSINKIVSSYKKRKFSRKLLLLQMKDHIREIILAQALVRGYLERKIWSPELNKMKRYQENKRVAMAKIRDGLDDEFDDDLHELNDFFEDNQVNNQYMTKKIDLPEDEEMKKMLEMIDKKTKPALPPLKNKPPLVNLNSAVTYSRGFPGDMNPSHTMKSTSSKASDLSRKRLQEHGELIMRGAPNAAMFHNPGIRRESSPTSVSNAITEVDVNSEKHMNNFNYNSKPAMNNLMNSSRASITRSQIGSNKPSINEQKKDYVDSWNFQDEKSKKLMEARYLNMRRRKLKKKKLTADDRLKQFRKISRKTVH</sequence>
<feature type="compositionally biased region" description="Polar residues" evidence="4">
    <location>
        <begin position="1044"/>
        <end position="1056"/>
    </location>
</feature>
<evidence type="ECO:0000256" key="3">
    <source>
        <dbReference type="SAM" id="Coils"/>
    </source>
</evidence>
<feature type="region of interest" description="Disordered" evidence="4">
    <location>
        <begin position="1"/>
        <end position="20"/>
    </location>
</feature>
<dbReference type="Proteomes" id="UP001295684">
    <property type="component" value="Unassembled WGS sequence"/>
</dbReference>
<accession>A0AAD1UR29</accession>
<dbReference type="InterPro" id="IPR001611">
    <property type="entry name" value="Leu-rich_rpt"/>
</dbReference>
<dbReference type="Gene3D" id="3.80.10.10">
    <property type="entry name" value="Ribonuclease Inhibitor"/>
    <property type="match status" value="1"/>
</dbReference>
<feature type="compositionally biased region" description="Basic and acidic residues" evidence="4">
    <location>
        <begin position="120"/>
        <end position="148"/>
    </location>
</feature>
<feature type="region of interest" description="Disordered" evidence="4">
    <location>
        <begin position="116"/>
        <end position="148"/>
    </location>
</feature>
<dbReference type="PROSITE" id="PS50096">
    <property type="entry name" value="IQ"/>
    <property type="match status" value="1"/>
</dbReference>
<keyword evidence="3" id="KW-0175">Coiled coil</keyword>
<comment type="caution">
    <text evidence="5">The sequence shown here is derived from an EMBL/GenBank/DDBJ whole genome shotgun (WGS) entry which is preliminary data.</text>
</comment>
<dbReference type="PROSITE" id="PS51450">
    <property type="entry name" value="LRR"/>
    <property type="match status" value="3"/>
</dbReference>
<dbReference type="AlphaFoldDB" id="A0AAD1UR29"/>
<feature type="region of interest" description="Disordered" evidence="4">
    <location>
        <begin position="1038"/>
        <end position="1058"/>
    </location>
</feature>
<dbReference type="PANTHER" id="PTHR15454">
    <property type="entry name" value="NISCHARIN RELATED"/>
    <property type="match status" value="1"/>
</dbReference>
<evidence type="ECO:0000256" key="2">
    <source>
        <dbReference type="ARBA" id="ARBA00022737"/>
    </source>
</evidence>
<organism evidence="5 6">
    <name type="scientific">Euplotes crassus</name>
    <dbReference type="NCBI Taxonomy" id="5936"/>
    <lineage>
        <taxon>Eukaryota</taxon>
        <taxon>Sar</taxon>
        <taxon>Alveolata</taxon>
        <taxon>Ciliophora</taxon>
        <taxon>Intramacronucleata</taxon>
        <taxon>Spirotrichea</taxon>
        <taxon>Hypotrichia</taxon>
        <taxon>Euplotida</taxon>
        <taxon>Euplotidae</taxon>
        <taxon>Moneuplotes</taxon>
    </lineage>
</organism>
<reference evidence="5" key="1">
    <citation type="submission" date="2023-07" db="EMBL/GenBank/DDBJ databases">
        <authorList>
            <consortium name="AG Swart"/>
            <person name="Singh M."/>
            <person name="Singh A."/>
            <person name="Seah K."/>
            <person name="Emmerich C."/>
        </authorList>
    </citation>
    <scope>NUCLEOTIDE SEQUENCE</scope>
    <source>
        <strain evidence="5">DP1</strain>
    </source>
</reference>
<protein>
    <submittedName>
        <fullName evidence="5">Uncharacterized protein</fullName>
    </submittedName>
</protein>
<dbReference type="PANTHER" id="PTHR15454:SF56">
    <property type="entry name" value="PROTEIN PHOSPHATASE 1 REGULATORY SUBUNIT 7-RELATED"/>
    <property type="match status" value="1"/>
</dbReference>
<evidence type="ECO:0000313" key="6">
    <source>
        <dbReference type="Proteomes" id="UP001295684"/>
    </source>
</evidence>
<dbReference type="GO" id="GO:0005737">
    <property type="term" value="C:cytoplasm"/>
    <property type="evidence" value="ECO:0007669"/>
    <property type="project" value="TreeGrafter"/>
</dbReference>
<gene>
    <name evidence="5" type="ORF">ECRASSUSDP1_LOCUS11042</name>
</gene>
<dbReference type="SUPFAM" id="SSF52058">
    <property type="entry name" value="L domain-like"/>
    <property type="match status" value="1"/>
</dbReference>
<keyword evidence="6" id="KW-1185">Reference proteome</keyword>
<proteinExistence type="predicted"/>
<keyword evidence="1" id="KW-0433">Leucine-rich repeat</keyword>
<dbReference type="EMBL" id="CAMPGE010010892">
    <property type="protein sequence ID" value="CAI2369739.1"/>
    <property type="molecule type" value="Genomic_DNA"/>
</dbReference>
<keyword evidence="2" id="KW-0677">Repeat</keyword>
<evidence type="ECO:0000313" key="5">
    <source>
        <dbReference type="EMBL" id="CAI2369739.1"/>
    </source>
</evidence>
<evidence type="ECO:0000256" key="1">
    <source>
        <dbReference type="ARBA" id="ARBA00022614"/>
    </source>
</evidence>
<feature type="coiled-coil region" evidence="3">
    <location>
        <begin position="311"/>
        <end position="339"/>
    </location>
</feature>
<dbReference type="InterPro" id="IPR032675">
    <property type="entry name" value="LRR_dom_sf"/>
</dbReference>
<name>A0AAD1UR29_EUPCR</name>
<evidence type="ECO:0000256" key="4">
    <source>
        <dbReference type="SAM" id="MobiDB-lite"/>
    </source>
</evidence>